<comment type="similarity">
    <text evidence="1">In the C-terminal section; belongs to the transposase 35 family.</text>
</comment>
<accession>A0A0F9RXB6</accession>
<evidence type="ECO:0000256" key="4">
    <source>
        <dbReference type="ARBA" id="ARBA00022723"/>
    </source>
</evidence>
<dbReference type="AlphaFoldDB" id="A0A0F9RXB6"/>
<reference evidence="11" key="1">
    <citation type="journal article" date="2015" name="Nature">
        <title>Complex archaea that bridge the gap between prokaryotes and eukaryotes.</title>
        <authorList>
            <person name="Spang A."/>
            <person name="Saw J.H."/>
            <person name="Jorgensen S.L."/>
            <person name="Zaremba-Niedzwiedzka K."/>
            <person name="Martijn J."/>
            <person name="Lind A.E."/>
            <person name="van Eijk R."/>
            <person name="Schleper C."/>
            <person name="Guy L."/>
            <person name="Ettema T.J."/>
        </authorList>
    </citation>
    <scope>NUCLEOTIDE SEQUENCE</scope>
</reference>
<evidence type="ECO:0000259" key="10">
    <source>
        <dbReference type="Pfam" id="PF12323"/>
    </source>
</evidence>
<comment type="similarity">
    <text evidence="2">In the N-terminal section; belongs to the transposase 2 family.</text>
</comment>
<dbReference type="Pfam" id="PF01385">
    <property type="entry name" value="OrfB_IS605"/>
    <property type="match status" value="1"/>
</dbReference>
<evidence type="ECO:0000256" key="1">
    <source>
        <dbReference type="ARBA" id="ARBA00008761"/>
    </source>
</evidence>
<keyword evidence="6" id="KW-0238">DNA-binding</keyword>
<name>A0A0F9RXB6_9ZZZZ</name>
<dbReference type="EMBL" id="LAZR01003117">
    <property type="protein sequence ID" value="KKN21803.1"/>
    <property type="molecule type" value="Genomic_DNA"/>
</dbReference>
<dbReference type="NCBIfam" id="TIGR01766">
    <property type="entry name" value="IS200/IS605 family accessory protein TnpB-like domain"/>
    <property type="match status" value="1"/>
</dbReference>
<dbReference type="InterPro" id="IPR021027">
    <property type="entry name" value="Transposase_put_HTH"/>
</dbReference>
<dbReference type="GO" id="GO:0032196">
    <property type="term" value="P:transposition"/>
    <property type="evidence" value="ECO:0007669"/>
    <property type="project" value="UniProtKB-KW"/>
</dbReference>
<proteinExistence type="inferred from homology"/>
<feature type="domain" description="Transposase putative helix-turn-helix" evidence="10">
    <location>
        <begin position="1"/>
        <end position="42"/>
    </location>
</feature>
<dbReference type="InterPro" id="IPR010095">
    <property type="entry name" value="Cas12f1-like_TNB"/>
</dbReference>
<dbReference type="GO" id="GO:0003677">
    <property type="term" value="F:DNA binding"/>
    <property type="evidence" value="ECO:0007669"/>
    <property type="project" value="UniProtKB-KW"/>
</dbReference>
<dbReference type="InterPro" id="IPR051399">
    <property type="entry name" value="RNA-guided_DNA_endo/Transpos"/>
</dbReference>
<dbReference type="Pfam" id="PF07282">
    <property type="entry name" value="Cas12f1-like_TNB"/>
    <property type="match status" value="1"/>
</dbReference>
<evidence type="ECO:0000256" key="3">
    <source>
        <dbReference type="ARBA" id="ARBA00022578"/>
    </source>
</evidence>
<evidence type="ECO:0000259" key="9">
    <source>
        <dbReference type="Pfam" id="PF07282"/>
    </source>
</evidence>
<dbReference type="PANTHER" id="PTHR30405">
    <property type="entry name" value="TRANSPOSASE"/>
    <property type="match status" value="1"/>
</dbReference>
<keyword evidence="5" id="KW-0862">Zinc</keyword>
<evidence type="ECO:0000256" key="5">
    <source>
        <dbReference type="ARBA" id="ARBA00022833"/>
    </source>
</evidence>
<dbReference type="GO" id="GO:0006310">
    <property type="term" value="P:DNA recombination"/>
    <property type="evidence" value="ECO:0007669"/>
    <property type="project" value="UniProtKB-KW"/>
</dbReference>
<evidence type="ECO:0008006" key="12">
    <source>
        <dbReference type="Google" id="ProtNLM"/>
    </source>
</evidence>
<keyword evidence="4" id="KW-0479">Metal-binding</keyword>
<evidence type="ECO:0000259" key="8">
    <source>
        <dbReference type="Pfam" id="PF01385"/>
    </source>
</evidence>
<dbReference type="InterPro" id="IPR001959">
    <property type="entry name" value="Transposase"/>
</dbReference>
<feature type="domain" description="Probable transposase IS891/IS1136/IS1341" evidence="8">
    <location>
        <begin position="162"/>
        <end position="276"/>
    </location>
</feature>
<keyword evidence="7" id="KW-0233">DNA recombination</keyword>
<dbReference type="GO" id="GO:0046872">
    <property type="term" value="F:metal ion binding"/>
    <property type="evidence" value="ECO:0007669"/>
    <property type="project" value="UniProtKB-KW"/>
</dbReference>
<dbReference type="NCBIfam" id="NF040570">
    <property type="entry name" value="guided_TnpB"/>
    <property type="match status" value="1"/>
</dbReference>
<keyword evidence="3" id="KW-0815">Transposition</keyword>
<evidence type="ECO:0000313" key="11">
    <source>
        <dbReference type="EMBL" id="KKN21803.1"/>
    </source>
</evidence>
<organism evidence="11">
    <name type="scientific">marine sediment metagenome</name>
    <dbReference type="NCBI Taxonomy" id="412755"/>
    <lineage>
        <taxon>unclassified sequences</taxon>
        <taxon>metagenomes</taxon>
        <taxon>ecological metagenomes</taxon>
    </lineage>
</organism>
<sequence>MLTNQAYRYELKLSCKQAGLLYQCAGTARFAYNWGLAQQFRSLADETDFPNAIRLHKILNQRKQDDFSWMYSYSKCVPQEALRDLDRAWRNKAAGRSKPPRFKRKYGSRDSFRLTGIIRAKGKTIQLPRLGQLRTKEDTSKLQGQILSATVSREADRWFCSLQVERDRPNPTRPTGRPIGIDLGIKSFIVTSDGLDIKAPKPLLRGLKRQRRLARQVSRKKKGSRNRKKAQLRLARHHSRVRNIRKDFLHKLSSDLTKTKQIICVEDLNIAGMVQNRKLSRAISDLGWGEFLRQLGYKASWYGSKVIKIDRWFPSSKTCSRCGYKLDQLDLGTRCWTCPGCSAELDRDLNAAVNILLEGCGEDLTKQYPEFQGNLRLWRSSKSIACSSEDLGSRKQTLVELVSFGQDL</sequence>
<dbReference type="Pfam" id="PF12323">
    <property type="entry name" value="HTH_OrfB_IS605"/>
    <property type="match status" value="1"/>
</dbReference>
<evidence type="ECO:0000256" key="2">
    <source>
        <dbReference type="ARBA" id="ARBA00011044"/>
    </source>
</evidence>
<evidence type="ECO:0000256" key="6">
    <source>
        <dbReference type="ARBA" id="ARBA00023125"/>
    </source>
</evidence>
<evidence type="ECO:0000256" key="7">
    <source>
        <dbReference type="ARBA" id="ARBA00023172"/>
    </source>
</evidence>
<comment type="caution">
    <text evidence="11">The sequence shown here is derived from an EMBL/GenBank/DDBJ whole genome shotgun (WGS) entry which is preliminary data.</text>
</comment>
<dbReference type="PANTHER" id="PTHR30405:SF25">
    <property type="entry name" value="RNA-GUIDED DNA ENDONUCLEASE INSQ-RELATED"/>
    <property type="match status" value="1"/>
</dbReference>
<feature type="domain" description="Cas12f1-like TNB" evidence="9">
    <location>
        <begin position="288"/>
        <end position="355"/>
    </location>
</feature>
<protein>
    <recommendedName>
        <fullName evidence="12">Transposase</fullName>
    </recommendedName>
</protein>
<gene>
    <name evidence="11" type="ORF">LCGC14_0921600</name>
</gene>